<protein>
    <recommendedName>
        <fullName evidence="1">MATH domain-containing protein</fullName>
    </recommendedName>
</protein>
<name>A0AAN5CHJ7_9BILA</name>
<dbReference type="EMBL" id="BTRK01000003">
    <property type="protein sequence ID" value="GMR44531.1"/>
    <property type="molecule type" value="Genomic_DNA"/>
</dbReference>
<dbReference type="SMART" id="SM00061">
    <property type="entry name" value="MATH"/>
    <property type="match status" value="1"/>
</dbReference>
<dbReference type="PANTHER" id="PTHR47022">
    <property type="entry name" value="BTB AND MATH DOMAIN-CONTAINING PROTEIN 36-RELATED"/>
    <property type="match status" value="1"/>
</dbReference>
<organism evidence="2 3">
    <name type="scientific">Pristionchus mayeri</name>
    <dbReference type="NCBI Taxonomy" id="1317129"/>
    <lineage>
        <taxon>Eukaryota</taxon>
        <taxon>Metazoa</taxon>
        <taxon>Ecdysozoa</taxon>
        <taxon>Nematoda</taxon>
        <taxon>Chromadorea</taxon>
        <taxon>Rhabditida</taxon>
        <taxon>Rhabditina</taxon>
        <taxon>Diplogasteromorpha</taxon>
        <taxon>Diplogasteroidea</taxon>
        <taxon>Neodiplogasteridae</taxon>
        <taxon>Pristionchus</taxon>
    </lineage>
</organism>
<comment type="caution">
    <text evidence="2">The sequence shown here is derived from an EMBL/GenBank/DDBJ whole genome shotgun (WGS) entry which is preliminary data.</text>
</comment>
<dbReference type="SUPFAM" id="SSF49599">
    <property type="entry name" value="TRAF domain-like"/>
    <property type="match status" value="1"/>
</dbReference>
<dbReference type="PANTHER" id="PTHR47022:SF1">
    <property type="entry name" value="BTB AND MATH DOMAIN-CONTAINING PROTEIN 36-RELATED"/>
    <property type="match status" value="1"/>
</dbReference>
<proteinExistence type="predicted"/>
<keyword evidence="3" id="KW-1185">Reference proteome</keyword>
<dbReference type="Proteomes" id="UP001328107">
    <property type="component" value="Unassembled WGS sequence"/>
</dbReference>
<feature type="non-terminal residue" evidence="2">
    <location>
        <position position="1"/>
    </location>
</feature>
<evidence type="ECO:0000313" key="3">
    <source>
        <dbReference type="Proteomes" id="UP001328107"/>
    </source>
</evidence>
<feature type="domain" description="MATH" evidence="1">
    <location>
        <begin position="25"/>
        <end position="146"/>
    </location>
</feature>
<dbReference type="Pfam" id="PF22486">
    <property type="entry name" value="MATH_2"/>
    <property type="match status" value="1"/>
</dbReference>
<sequence length="166" mass="18796">IAFSFLCAMFNDSATSTAPADDSFSGFIRFEVNKISTLTGIGRVSPAVEVKGIPLKLMTYKKNTSEFLEVFLYYGNNDSHIWSFDVAAQLSLVNADEKNNSLNIEFNTTFNCEIPSWGFEFISWEDLINKKKGFIKNNKITLEARFTLSKIIRNQNSSSFPFHGFE</sequence>
<dbReference type="Gene3D" id="2.60.210.10">
    <property type="entry name" value="Apoptosis, Tumor Necrosis Factor Receptor Associated Protein 2, Chain A"/>
    <property type="match status" value="1"/>
</dbReference>
<evidence type="ECO:0000259" key="1">
    <source>
        <dbReference type="PROSITE" id="PS50144"/>
    </source>
</evidence>
<reference evidence="3" key="1">
    <citation type="submission" date="2022-10" db="EMBL/GenBank/DDBJ databases">
        <title>Genome assembly of Pristionchus species.</title>
        <authorList>
            <person name="Yoshida K."/>
            <person name="Sommer R.J."/>
        </authorList>
    </citation>
    <scope>NUCLEOTIDE SEQUENCE [LARGE SCALE GENOMIC DNA]</scope>
    <source>
        <strain evidence="3">RS5460</strain>
    </source>
</reference>
<dbReference type="InterPro" id="IPR002083">
    <property type="entry name" value="MATH/TRAF_dom"/>
</dbReference>
<accession>A0AAN5CHJ7</accession>
<evidence type="ECO:0000313" key="2">
    <source>
        <dbReference type="EMBL" id="GMR44531.1"/>
    </source>
</evidence>
<dbReference type="AlphaFoldDB" id="A0AAN5CHJ7"/>
<gene>
    <name evidence="2" type="ORF">PMAYCL1PPCAC_14726</name>
</gene>
<dbReference type="PROSITE" id="PS50144">
    <property type="entry name" value="MATH"/>
    <property type="match status" value="1"/>
</dbReference>
<dbReference type="InterPro" id="IPR008974">
    <property type="entry name" value="TRAF-like"/>
</dbReference>